<feature type="region of interest" description="Disordered" evidence="1">
    <location>
        <begin position="67"/>
        <end position="92"/>
    </location>
</feature>
<evidence type="ECO:0008006" key="4">
    <source>
        <dbReference type="Google" id="ProtNLM"/>
    </source>
</evidence>
<comment type="caution">
    <text evidence="2">The sequence shown here is derived from an EMBL/GenBank/DDBJ whole genome shotgun (WGS) entry which is preliminary data.</text>
</comment>
<evidence type="ECO:0000313" key="2">
    <source>
        <dbReference type="EMBL" id="KJE77170.1"/>
    </source>
</evidence>
<dbReference type="Proteomes" id="UP000032336">
    <property type="component" value="Unassembled WGS sequence"/>
</dbReference>
<name>A0A0D8FV64_9ACTN</name>
<dbReference type="GeneID" id="78372343"/>
<accession>A0A0D8FV64</accession>
<gene>
    <name evidence="2" type="ORF">FEAC_11030</name>
</gene>
<evidence type="ECO:0000256" key="1">
    <source>
        <dbReference type="SAM" id="MobiDB-lite"/>
    </source>
</evidence>
<dbReference type="OrthoDB" id="9803188at2"/>
<reference evidence="2 3" key="1">
    <citation type="submission" date="2015-01" db="EMBL/GenBank/DDBJ databases">
        <title>Draft genome of the acidophilic iron oxidizer Ferrimicrobium acidiphilum strain T23.</title>
        <authorList>
            <person name="Poehlein A."/>
            <person name="Eisen S."/>
            <person name="Schloemann M."/>
            <person name="Johnson B.D."/>
            <person name="Daniel R."/>
            <person name="Muehling M."/>
        </authorList>
    </citation>
    <scope>NUCLEOTIDE SEQUENCE [LARGE SCALE GENOMIC DNA]</scope>
    <source>
        <strain evidence="2 3">T23</strain>
    </source>
</reference>
<keyword evidence="3" id="KW-1185">Reference proteome</keyword>
<dbReference type="EMBL" id="JXUW01000007">
    <property type="protein sequence ID" value="KJE77170.1"/>
    <property type="molecule type" value="Genomic_DNA"/>
</dbReference>
<evidence type="ECO:0000313" key="3">
    <source>
        <dbReference type="Proteomes" id="UP000032336"/>
    </source>
</evidence>
<proteinExistence type="predicted"/>
<protein>
    <recommendedName>
        <fullName evidence="4">AP2-like integrase N-terminal domain-containing protein</fullName>
    </recommendedName>
</protein>
<dbReference type="RefSeq" id="WP_035388862.1">
    <property type="nucleotide sequence ID" value="NZ_JQKF01000007.1"/>
</dbReference>
<sequence>MAGSIRLRRQPNVWELRVFVGRDANGKVKHRYSTFIGSKRDAERELARQLLLINEAPAPVIEVLSGTNELPSTRRSKLGRQTAGRIYPQRHG</sequence>
<dbReference type="STRING" id="1121877.FEAC_11030"/>
<dbReference type="AlphaFoldDB" id="A0A0D8FV64"/>
<organism evidence="2 3">
    <name type="scientific">Ferrimicrobium acidiphilum DSM 19497</name>
    <dbReference type="NCBI Taxonomy" id="1121877"/>
    <lineage>
        <taxon>Bacteria</taxon>
        <taxon>Bacillati</taxon>
        <taxon>Actinomycetota</taxon>
        <taxon>Acidimicrobiia</taxon>
        <taxon>Acidimicrobiales</taxon>
        <taxon>Acidimicrobiaceae</taxon>
        <taxon>Ferrimicrobium</taxon>
    </lineage>
</organism>